<gene>
    <name evidence="6" type="ORF">A6X21_03875</name>
</gene>
<keyword evidence="6" id="KW-0121">Carboxypeptidase</keyword>
<evidence type="ECO:0000256" key="1">
    <source>
        <dbReference type="ARBA" id="ARBA00001947"/>
    </source>
</evidence>
<dbReference type="InterPro" id="IPR000834">
    <property type="entry name" value="Peptidase_M14"/>
</dbReference>
<dbReference type="CDD" id="cd06241">
    <property type="entry name" value="M14-like"/>
    <property type="match status" value="1"/>
</dbReference>
<dbReference type="Gene3D" id="3.40.630.10">
    <property type="entry name" value="Zn peptidases"/>
    <property type="match status" value="1"/>
</dbReference>
<proteinExistence type="inferred from homology"/>
<dbReference type="STRING" id="1841610.A6X21_03875"/>
<dbReference type="GO" id="GO:0008270">
    <property type="term" value="F:zinc ion binding"/>
    <property type="evidence" value="ECO:0007669"/>
    <property type="project" value="InterPro"/>
</dbReference>
<evidence type="ECO:0000313" key="6">
    <source>
        <dbReference type="EMBL" id="ODA34806.1"/>
    </source>
</evidence>
<dbReference type="PANTHER" id="PTHR11705:SF145">
    <property type="entry name" value="PEPTIDASE M14 CARBOXYPEPTIDASE A DOMAIN-CONTAINING PROTEIN"/>
    <property type="match status" value="1"/>
</dbReference>
<protein>
    <submittedName>
        <fullName evidence="6">Carboxypeptidase</fullName>
    </submittedName>
</protein>
<comment type="similarity">
    <text evidence="2 3">Belongs to the peptidase M14 family.</text>
</comment>
<keyword evidence="6" id="KW-0378">Hydrolase</keyword>
<feature type="domain" description="Peptidase M14" evidence="5">
    <location>
        <begin position="87"/>
        <end position="396"/>
    </location>
</feature>
<evidence type="ECO:0000256" key="3">
    <source>
        <dbReference type="PROSITE-ProRule" id="PRU01379"/>
    </source>
</evidence>
<evidence type="ECO:0000313" key="7">
    <source>
        <dbReference type="Proteomes" id="UP000094828"/>
    </source>
</evidence>
<dbReference type="GO" id="GO:0005615">
    <property type="term" value="C:extracellular space"/>
    <property type="evidence" value="ECO:0007669"/>
    <property type="project" value="TreeGrafter"/>
</dbReference>
<dbReference type="EMBL" id="LYDR01000039">
    <property type="protein sequence ID" value="ODA34806.1"/>
    <property type="molecule type" value="Genomic_DNA"/>
</dbReference>
<dbReference type="GO" id="GO:0004181">
    <property type="term" value="F:metallocarboxypeptidase activity"/>
    <property type="evidence" value="ECO:0007669"/>
    <property type="project" value="InterPro"/>
</dbReference>
<comment type="caution">
    <text evidence="6">The sequence shown here is derived from an EMBL/GenBank/DDBJ whole genome shotgun (WGS) entry which is preliminary data.</text>
</comment>
<dbReference type="SUPFAM" id="SSF53187">
    <property type="entry name" value="Zn-dependent exopeptidases"/>
    <property type="match status" value="1"/>
</dbReference>
<evidence type="ECO:0000256" key="4">
    <source>
        <dbReference type="SAM" id="Phobius"/>
    </source>
</evidence>
<keyword evidence="4" id="KW-1133">Transmembrane helix</keyword>
<dbReference type="GO" id="GO:0006508">
    <property type="term" value="P:proteolysis"/>
    <property type="evidence" value="ECO:0007669"/>
    <property type="project" value="InterPro"/>
</dbReference>
<dbReference type="Proteomes" id="UP000094828">
    <property type="component" value="Unassembled WGS sequence"/>
</dbReference>
<organism evidence="6 7">
    <name type="scientific">Planctopirus hydrillae</name>
    <dbReference type="NCBI Taxonomy" id="1841610"/>
    <lineage>
        <taxon>Bacteria</taxon>
        <taxon>Pseudomonadati</taxon>
        <taxon>Planctomycetota</taxon>
        <taxon>Planctomycetia</taxon>
        <taxon>Planctomycetales</taxon>
        <taxon>Planctomycetaceae</taxon>
        <taxon>Planctopirus</taxon>
    </lineage>
</organism>
<dbReference type="PANTHER" id="PTHR11705">
    <property type="entry name" value="PROTEASE FAMILY M14 CARBOXYPEPTIDASE A,B"/>
    <property type="match status" value="1"/>
</dbReference>
<keyword evidence="4" id="KW-0472">Membrane</keyword>
<feature type="transmembrane region" description="Helical" evidence="4">
    <location>
        <begin position="28"/>
        <end position="47"/>
    </location>
</feature>
<dbReference type="Pfam" id="PF00246">
    <property type="entry name" value="Peptidase_M14"/>
    <property type="match status" value="1"/>
</dbReference>
<dbReference type="AlphaFoldDB" id="A0A1C3ENI4"/>
<keyword evidence="4" id="KW-0812">Transmembrane</keyword>
<sequence length="631" mass="70942">MNTQFPAKAEFPLRSTLSLSFSRQPDRFSCLLWLLACWIFPLFAVLGTDEMAANLPPVLPWSGASEKLIVAADEAWITPTEASGFVETPSYQVTMQWLENLAKASPMIKLVPFGLTAEGRELRAVIATREGIDNLEQLGQSPKPTILAQAGIHAGEIDGKDAGMMLLRDIGFRGKAHLLDHANLLFIPILNADGHERISRWNRPNQRGPLHQGWRTTAQNLNLNRDYMKAQAPEMQALLRLITVSKPALYLDIHVTDGVDYQYDITYGFHGDRDSFAWSPQIAKWLDQIYRPGLDRSLKVAGHIPGPLVFALDKSDLNKGIVDVPYNPRFSTGYGDLIHLPTILVENHSLKPFRQRVLGTYILLEASLELAGKNAISLQSAMKQDRAYRPEMIGMNWSEPADTQFTMEFLGMASEEYFSPASGRNEVRWLGEPITIPQLKVHRVTQPGVQILRPRAYYLPITSREVIEVIKSHGIVMEPLKEPVTLELESYRLVNPVVAPRPNEGRQTMTTQVQAVSQKRNVPAGTLKISTDQPLGSLAMALLEPAHIDSLAAWGFFNEILQRTEYIEGYAIAPLAEKLLKENSALKAEFEARLASDPAFAKDATARLQWFYEKSPYFDQKYLQYPVWIER</sequence>
<reference evidence="6 7" key="1">
    <citation type="submission" date="2016-05" db="EMBL/GenBank/DDBJ databases">
        <title>Genomic and physiological characterization of Planctopirus sp. isolated from fresh water lake.</title>
        <authorList>
            <person name="Subhash Y."/>
            <person name="Ramana C."/>
        </authorList>
    </citation>
    <scope>NUCLEOTIDE SEQUENCE [LARGE SCALE GENOMIC DNA]</scope>
    <source>
        <strain evidence="6 7">JC280</strain>
    </source>
</reference>
<evidence type="ECO:0000256" key="2">
    <source>
        <dbReference type="ARBA" id="ARBA00005988"/>
    </source>
</evidence>
<comment type="cofactor">
    <cofactor evidence="1">
        <name>Zn(2+)</name>
        <dbReference type="ChEBI" id="CHEBI:29105"/>
    </cofactor>
</comment>
<evidence type="ECO:0000259" key="5">
    <source>
        <dbReference type="PROSITE" id="PS52035"/>
    </source>
</evidence>
<dbReference type="SMART" id="SM00631">
    <property type="entry name" value="Zn_pept"/>
    <property type="match status" value="1"/>
</dbReference>
<feature type="active site" description="Proton donor/acceptor" evidence="3">
    <location>
        <position position="369"/>
    </location>
</feature>
<accession>A0A1C3ENI4</accession>
<keyword evidence="7" id="KW-1185">Reference proteome</keyword>
<keyword evidence="6" id="KW-0645">Protease</keyword>
<dbReference type="PROSITE" id="PS52035">
    <property type="entry name" value="PEPTIDASE_M14"/>
    <property type="match status" value="1"/>
</dbReference>
<name>A0A1C3ENI4_9PLAN</name>
<dbReference type="OrthoDB" id="6221272at2"/>